<evidence type="ECO:0000313" key="4">
    <source>
        <dbReference type="Proteomes" id="UP000295668"/>
    </source>
</evidence>
<accession>A0A4R5MQ52</accession>
<dbReference type="OrthoDB" id="9795554at2"/>
<keyword evidence="1" id="KW-0378">Hydrolase</keyword>
<dbReference type="InterPro" id="IPR052940">
    <property type="entry name" value="Carb_Esterase_6"/>
</dbReference>
<dbReference type="PANTHER" id="PTHR31988">
    <property type="entry name" value="ESTERASE, PUTATIVE (DUF303)-RELATED"/>
    <property type="match status" value="1"/>
</dbReference>
<dbReference type="InterPro" id="IPR036514">
    <property type="entry name" value="SGNH_hydro_sf"/>
</dbReference>
<sequence>METLKTNNVKDTNLDIYILMGQSNMAGRGPLTPDDNIIKNEKVLMLTEDLKWVPAKNPIHFDKPGTSAVGPGLSFGLAMQSANKNIEIGLVPTAVGGTSINSWQPKGYDSETKKYPYDDAEKRIIEAMKTGTIKGILWHQGESDSKPEAVAGYLAKLKVLINRVRTLVGNPNLPFIAGELGRYNTSFQTFNTEINKLPSEVPNTAVVSSEGLTDKGDNLHFTSASAITLGQRYAEKMLLLQKK</sequence>
<dbReference type="SUPFAM" id="SSF52266">
    <property type="entry name" value="SGNH hydrolase"/>
    <property type="match status" value="1"/>
</dbReference>
<dbReference type="InterPro" id="IPR005181">
    <property type="entry name" value="SASA"/>
</dbReference>
<evidence type="ECO:0000259" key="2">
    <source>
        <dbReference type="Pfam" id="PF03629"/>
    </source>
</evidence>
<reference evidence="3 4" key="1">
    <citation type="submission" date="2019-02" db="EMBL/GenBank/DDBJ databases">
        <title>Pedobacter sp. nov., a novel speices isolated from soil of pinguins habitat in Antarcitica.</title>
        <authorList>
            <person name="He R.-H."/>
        </authorList>
    </citation>
    <scope>NUCLEOTIDE SEQUENCE [LARGE SCALE GENOMIC DNA]</scope>
    <source>
        <strain evidence="3 4">E01020</strain>
    </source>
</reference>
<dbReference type="Gene3D" id="3.40.50.1110">
    <property type="entry name" value="SGNH hydrolase"/>
    <property type="match status" value="1"/>
</dbReference>
<dbReference type="GO" id="GO:0016788">
    <property type="term" value="F:hydrolase activity, acting on ester bonds"/>
    <property type="evidence" value="ECO:0007669"/>
    <property type="project" value="UniProtKB-ARBA"/>
</dbReference>
<dbReference type="Pfam" id="PF03629">
    <property type="entry name" value="SASA"/>
    <property type="match status" value="1"/>
</dbReference>
<proteinExistence type="predicted"/>
<organism evidence="3 4">
    <name type="scientific">Pedobacter changchengzhani</name>
    <dbReference type="NCBI Taxonomy" id="2529274"/>
    <lineage>
        <taxon>Bacteria</taxon>
        <taxon>Pseudomonadati</taxon>
        <taxon>Bacteroidota</taxon>
        <taxon>Sphingobacteriia</taxon>
        <taxon>Sphingobacteriales</taxon>
        <taxon>Sphingobacteriaceae</taxon>
        <taxon>Pedobacter</taxon>
    </lineage>
</organism>
<name>A0A4R5MQ52_9SPHI</name>
<gene>
    <name evidence="3" type="ORF">EZJ43_03880</name>
</gene>
<dbReference type="EMBL" id="SJCY01000002">
    <property type="protein sequence ID" value="TDG37505.1"/>
    <property type="molecule type" value="Genomic_DNA"/>
</dbReference>
<dbReference type="AlphaFoldDB" id="A0A4R5MQ52"/>
<protein>
    <submittedName>
        <fullName evidence="3">Sialate O-acetylesterase</fullName>
    </submittedName>
</protein>
<evidence type="ECO:0000256" key="1">
    <source>
        <dbReference type="ARBA" id="ARBA00022801"/>
    </source>
</evidence>
<feature type="domain" description="Sialate O-acetylesterase" evidence="2">
    <location>
        <begin position="14"/>
        <end position="238"/>
    </location>
</feature>
<keyword evidence="4" id="KW-1185">Reference proteome</keyword>
<dbReference type="Proteomes" id="UP000295668">
    <property type="component" value="Unassembled WGS sequence"/>
</dbReference>
<evidence type="ECO:0000313" key="3">
    <source>
        <dbReference type="EMBL" id="TDG37505.1"/>
    </source>
</evidence>
<comment type="caution">
    <text evidence="3">The sequence shown here is derived from an EMBL/GenBank/DDBJ whole genome shotgun (WGS) entry which is preliminary data.</text>
</comment>
<dbReference type="PANTHER" id="PTHR31988:SF19">
    <property type="entry name" value="9-O-ACETYL-N-ACETYLNEURAMINIC ACID DEACETYLASE-RELATED"/>
    <property type="match status" value="1"/>
</dbReference>